<evidence type="ECO:0000259" key="1">
    <source>
        <dbReference type="Pfam" id="PF05685"/>
    </source>
</evidence>
<name>A0A366FRT3_9HYPH</name>
<dbReference type="SUPFAM" id="SSF52980">
    <property type="entry name" value="Restriction endonuclease-like"/>
    <property type="match status" value="1"/>
</dbReference>
<dbReference type="Gene3D" id="3.90.1570.10">
    <property type="entry name" value="tt1808, chain A"/>
    <property type="match status" value="1"/>
</dbReference>
<dbReference type="CDD" id="cd06260">
    <property type="entry name" value="DUF820-like"/>
    <property type="match status" value="1"/>
</dbReference>
<feature type="domain" description="Putative restriction endonuclease" evidence="1">
    <location>
        <begin position="12"/>
        <end position="167"/>
    </location>
</feature>
<comment type="caution">
    <text evidence="2">The sequence shown here is derived from an EMBL/GenBank/DDBJ whole genome shotgun (WGS) entry which is preliminary data.</text>
</comment>
<dbReference type="AlphaFoldDB" id="A0A366FRT3"/>
<accession>A0A366FRT3</accession>
<dbReference type="InterPro" id="IPR011335">
    <property type="entry name" value="Restrct_endonuc-II-like"/>
</dbReference>
<dbReference type="InterPro" id="IPR012296">
    <property type="entry name" value="Nuclease_put_TT1808"/>
</dbReference>
<dbReference type="GO" id="GO:0004519">
    <property type="term" value="F:endonuclease activity"/>
    <property type="evidence" value="ECO:0007669"/>
    <property type="project" value="UniProtKB-KW"/>
</dbReference>
<dbReference type="Pfam" id="PF05685">
    <property type="entry name" value="Uma2"/>
    <property type="match status" value="1"/>
</dbReference>
<dbReference type="PANTHER" id="PTHR36558:SF1">
    <property type="entry name" value="RESTRICTION ENDONUCLEASE DOMAIN-CONTAINING PROTEIN-RELATED"/>
    <property type="match status" value="1"/>
</dbReference>
<evidence type="ECO:0000313" key="3">
    <source>
        <dbReference type="Proteomes" id="UP000253529"/>
    </source>
</evidence>
<keyword evidence="2" id="KW-0378">Hydrolase</keyword>
<sequence>MNLALRKPMTLAEFLAWEERQPLRYEFDGVGPVAMTGGTAGHSAIQANLAFSLTGRLRGKPCRFHGNDLKFQVADGAVRYPDGMVLCSPVDRGATVVRNPVVVFEVLSPSTTRTDRLVKAREYQATPSVQRYVMLEQDSVGAVVYARAGDGWTHEILIEESTLALPEIGVELPLAELYDGIDFGAATGGPQAEESA</sequence>
<organism evidence="2 3">
    <name type="scientific">Roseiarcus fermentans</name>
    <dbReference type="NCBI Taxonomy" id="1473586"/>
    <lineage>
        <taxon>Bacteria</taxon>
        <taxon>Pseudomonadati</taxon>
        <taxon>Pseudomonadota</taxon>
        <taxon>Alphaproteobacteria</taxon>
        <taxon>Hyphomicrobiales</taxon>
        <taxon>Roseiarcaceae</taxon>
        <taxon>Roseiarcus</taxon>
    </lineage>
</organism>
<dbReference type="EMBL" id="QNRK01000005">
    <property type="protein sequence ID" value="RBP16439.1"/>
    <property type="molecule type" value="Genomic_DNA"/>
</dbReference>
<keyword evidence="2" id="KW-0540">Nuclease</keyword>
<dbReference type="RefSeq" id="WP_113888241.1">
    <property type="nucleotide sequence ID" value="NZ_QNRK01000005.1"/>
</dbReference>
<dbReference type="PANTHER" id="PTHR36558">
    <property type="entry name" value="GLR1098 PROTEIN"/>
    <property type="match status" value="1"/>
</dbReference>
<dbReference type="Proteomes" id="UP000253529">
    <property type="component" value="Unassembled WGS sequence"/>
</dbReference>
<keyword evidence="3" id="KW-1185">Reference proteome</keyword>
<dbReference type="InterPro" id="IPR008538">
    <property type="entry name" value="Uma2"/>
</dbReference>
<keyword evidence="2" id="KW-0255">Endonuclease</keyword>
<dbReference type="OrthoDB" id="155284at2"/>
<gene>
    <name evidence="2" type="ORF">DFR50_10581</name>
</gene>
<reference evidence="2 3" key="1">
    <citation type="submission" date="2018-06" db="EMBL/GenBank/DDBJ databases">
        <title>Genomic Encyclopedia of Type Strains, Phase IV (KMG-IV): sequencing the most valuable type-strain genomes for metagenomic binning, comparative biology and taxonomic classification.</title>
        <authorList>
            <person name="Goeker M."/>
        </authorList>
    </citation>
    <scope>NUCLEOTIDE SEQUENCE [LARGE SCALE GENOMIC DNA]</scope>
    <source>
        <strain evidence="2 3">DSM 24875</strain>
    </source>
</reference>
<protein>
    <submittedName>
        <fullName evidence="2">Uma2 family endonuclease</fullName>
    </submittedName>
</protein>
<proteinExistence type="predicted"/>
<evidence type="ECO:0000313" key="2">
    <source>
        <dbReference type="EMBL" id="RBP16439.1"/>
    </source>
</evidence>